<sequence length="142" mass="15380">MAVLLRLLHRERRIRYPQLPHHRTLSEPRQVKWRRLGNLVIQDLKHLLNDPDVLVAAAVVVAVAAMVVVAVVVFAAGVVRGINRAVAAAELVLSRGDEGEGGVARAAAQGGGVVVVVDGEVLAQGLPGYFPLFQEKREIKHH</sequence>
<protein>
    <submittedName>
        <fullName evidence="1">Uncharacterized protein</fullName>
    </submittedName>
</protein>
<accession>A0ACC0NKL7</accession>
<evidence type="ECO:0000313" key="2">
    <source>
        <dbReference type="Proteomes" id="UP001062846"/>
    </source>
</evidence>
<dbReference type="EMBL" id="CM046392">
    <property type="protein sequence ID" value="KAI8553796.1"/>
    <property type="molecule type" value="Genomic_DNA"/>
</dbReference>
<name>A0ACC0NKL7_RHOML</name>
<organism evidence="1 2">
    <name type="scientific">Rhododendron molle</name>
    <name type="common">Chinese azalea</name>
    <name type="synonym">Azalea mollis</name>
    <dbReference type="NCBI Taxonomy" id="49168"/>
    <lineage>
        <taxon>Eukaryota</taxon>
        <taxon>Viridiplantae</taxon>
        <taxon>Streptophyta</taxon>
        <taxon>Embryophyta</taxon>
        <taxon>Tracheophyta</taxon>
        <taxon>Spermatophyta</taxon>
        <taxon>Magnoliopsida</taxon>
        <taxon>eudicotyledons</taxon>
        <taxon>Gunneridae</taxon>
        <taxon>Pentapetalae</taxon>
        <taxon>asterids</taxon>
        <taxon>Ericales</taxon>
        <taxon>Ericaceae</taxon>
        <taxon>Ericoideae</taxon>
        <taxon>Rhodoreae</taxon>
        <taxon>Rhododendron</taxon>
    </lineage>
</organism>
<gene>
    <name evidence="1" type="ORF">RHMOL_Rhmol05G0043800</name>
</gene>
<evidence type="ECO:0000313" key="1">
    <source>
        <dbReference type="EMBL" id="KAI8553796.1"/>
    </source>
</evidence>
<keyword evidence="2" id="KW-1185">Reference proteome</keyword>
<proteinExistence type="predicted"/>
<reference evidence="1" key="1">
    <citation type="submission" date="2022-02" db="EMBL/GenBank/DDBJ databases">
        <title>Plant Genome Project.</title>
        <authorList>
            <person name="Zhang R.-G."/>
        </authorList>
    </citation>
    <scope>NUCLEOTIDE SEQUENCE</scope>
    <source>
        <strain evidence="1">AT1</strain>
    </source>
</reference>
<comment type="caution">
    <text evidence="1">The sequence shown here is derived from an EMBL/GenBank/DDBJ whole genome shotgun (WGS) entry which is preliminary data.</text>
</comment>
<dbReference type="Proteomes" id="UP001062846">
    <property type="component" value="Chromosome 5"/>
</dbReference>